<evidence type="ECO:0000256" key="1">
    <source>
        <dbReference type="SAM" id="MobiDB-lite"/>
    </source>
</evidence>
<protein>
    <submittedName>
        <fullName evidence="2">Uncharacterized protein</fullName>
    </submittedName>
</protein>
<feature type="compositionally biased region" description="Basic residues" evidence="1">
    <location>
        <begin position="281"/>
        <end position="294"/>
    </location>
</feature>
<keyword evidence="3" id="KW-1185">Reference proteome</keyword>
<gene>
    <name evidence="2" type="ORF">F5878DRAFT_722289</name>
</gene>
<accession>A0AA38UHV3</accession>
<dbReference type="EMBL" id="MU806009">
    <property type="protein sequence ID" value="KAJ3842322.1"/>
    <property type="molecule type" value="Genomic_DNA"/>
</dbReference>
<feature type="region of interest" description="Disordered" evidence="1">
    <location>
        <begin position="222"/>
        <end position="300"/>
    </location>
</feature>
<feature type="compositionally biased region" description="Polar residues" evidence="1">
    <location>
        <begin position="24"/>
        <end position="53"/>
    </location>
</feature>
<comment type="caution">
    <text evidence="2">The sequence shown here is derived from an EMBL/GenBank/DDBJ whole genome shotgun (WGS) entry which is preliminary data.</text>
</comment>
<feature type="compositionally biased region" description="Low complexity" evidence="1">
    <location>
        <begin position="54"/>
        <end position="70"/>
    </location>
</feature>
<name>A0AA38UHV3_9AGAR</name>
<reference evidence="2" key="1">
    <citation type="submission" date="2022-08" db="EMBL/GenBank/DDBJ databases">
        <authorList>
            <consortium name="DOE Joint Genome Institute"/>
            <person name="Min B."/>
            <person name="Riley R."/>
            <person name="Sierra-Patev S."/>
            <person name="Naranjo-Ortiz M."/>
            <person name="Looney B."/>
            <person name="Konkel Z."/>
            <person name="Slot J.C."/>
            <person name="Sakamoto Y."/>
            <person name="Steenwyk J.L."/>
            <person name="Rokas A."/>
            <person name="Carro J."/>
            <person name="Camarero S."/>
            <person name="Ferreira P."/>
            <person name="Molpeceres G."/>
            <person name="Ruiz-Duenas F.J."/>
            <person name="Serrano A."/>
            <person name="Henrissat B."/>
            <person name="Drula E."/>
            <person name="Hughes K.W."/>
            <person name="Mata J.L."/>
            <person name="Ishikawa N.K."/>
            <person name="Vargas-Isla R."/>
            <person name="Ushijima S."/>
            <person name="Smith C.A."/>
            <person name="Ahrendt S."/>
            <person name="Andreopoulos W."/>
            <person name="He G."/>
            <person name="Labutti K."/>
            <person name="Lipzen A."/>
            <person name="Ng V."/>
            <person name="Sandor L."/>
            <person name="Barry K."/>
            <person name="Martinez A.T."/>
            <person name="Xiao Y."/>
            <person name="Gibbons J.G."/>
            <person name="Terashima K."/>
            <person name="Hibbett D.S."/>
            <person name="Grigoriev I.V."/>
        </authorList>
    </citation>
    <scope>NUCLEOTIDE SEQUENCE</scope>
    <source>
        <strain evidence="2">TFB9207</strain>
    </source>
</reference>
<proteinExistence type="predicted"/>
<dbReference type="AlphaFoldDB" id="A0AA38UHV3"/>
<evidence type="ECO:0000313" key="3">
    <source>
        <dbReference type="Proteomes" id="UP001163846"/>
    </source>
</evidence>
<dbReference type="Proteomes" id="UP001163846">
    <property type="component" value="Unassembled WGS sequence"/>
</dbReference>
<evidence type="ECO:0000313" key="2">
    <source>
        <dbReference type="EMBL" id="KAJ3842322.1"/>
    </source>
</evidence>
<feature type="compositionally biased region" description="Low complexity" evidence="1">
    <location>
        <begin position="1"/>
        <end position="13"/>
    </location>
</feature>
<feature type="region of interest" description="Disordered" evidence="1">
    <location>
        <begin position="1"/>
        <end position="144"/>
    </location>
</feature>
<sequence length="597" mass="67790">MSSGGSSGNSDSDMTLEEYHTSDEIQPSNNSRKGNYSISDPSQNPWQSTALPGQQNPSSSHSSTQIPSNPHTAQYPLRSWPQNMPQTPPPNVDQAMGLDHDTTPRAPSGMPFNPQMQQPPSPTFQQSKRRKRDQPHSVPQPPGVEMLKDLFDSQTSAFRDICKTLQGTTINMLQKQTETTVELLKKQDEKADAILKKQDEKMDKMADHLHQQTQILGTIGETLGMQSGKNPERQRGGTSVNDRGATPQGRNFRGFAQSDAEGHKGDSEESPQQKPPPFSYARKKQNTRSGQVKHRPAEELKNKEMIRDWLNEIMGGRNLLEENVTQDEAATFAQQFKSNPLARPCGATPEEFRYWIAGGPRSEWNKGASYVFVEILQKKKLVAQVDTETRAALREAFLVRLKTLHKYWLQNRNMQEDDVKDPKQALKRWQRKNTLFQQRREVILALRPLVRYVKVFDELGVAGMSSDEEDPGMRKPRIRYIIQEPRWRSAEVKNWVRLLDYTHLEGRCSNEGGNFGFTRGAPPRLRVDNSDKTSNRKYVAGLPSNFYDAQWLEAQEPGWSKGGSGFVNELICPQKPMQLSFPPELLKVLHEREYPNA</sequence>
<organism evidence="2 3">
    <name type="scientific">Lentinula raphanica</name>
    <dbReference type="NCBI Taxonomy" id="153919"/>
    <lineage>
        <taxon>Eukaryota</taxon>
        <taxon>Fungi</taxon>
        <taxon>Dikarya</taxon>
        <taxon>Basidiomycota</taxon>
        <taxon>Agaricomycotina</taxon>
        <taxon>Agaricomycetes</taxon>
        <taxon>Agaricomycetidae</taxon>
        <taxon>Agaricales</taxon>
        <taxon>Marasmiineae</taxon>
        <taxon>Omphalotaceae</taxon>
        <taxon>Lentinula</taxon>
    </lineage>
</organism>